<evidence type="ECO:0000313" key="2">
    <source>
        <dbReference type="Proteomes" id="UP000656548"/>
    </source>
</evidence>
<reference evidence="1 2" key="1">
    <citation type="submission" date="2020-10" db="EMBL/GenBank/DDBJ databases">
        <title>Sequencing the genomes of 1000 actinobacteria strains.</title>
        <authorList>
            <person name="Klenk H.-P."/>
        </authorList>
    </citation>
    <scope>NUCLEOTIDE SEQUENCE [LARGE SCALE GENOMIC DNA]</scope>
    <source>
        <strain evidence="1 2">DSM 46661</strain>
    </source>
</reference>
<accession>A0ABR9LGA5</accession>
<evidence type="ECO:0000313" key="1">
    <source>
        <dbReference type="EMBL" id="MBE1579525.1"/>
    </source>
</evidence>
<sequence>MPHTSTVPTGLLDELRNFYRREPSLLADDLPGLRLL</sequence>
<proteinExistence type="predicted"/>
<dbReference type="EMBL" id="JADBEJ010000005">
    <property type="protein sequence ID" value="MBE1579525.1"/>
    <property type="molecule type" value="Genomic_DNA"/>
</dbReference>
<comment type="caution">
    <text evidence="1">The sequence shown here is derived from an EMBL/GenBank/DDBJ whole genome shotgun (WGS) entry which is preliminary data.</text>
</comment>
<organism evidence="1 2">
    <name type="scientific">Amycolatopsis roodepoortensis</name>
    <dbReference type="NCBI Taxonomy" id="700274"/>
    <lineage>
        <taxon>Bacteria</taxon>
        <taxon>Bacillati</taxon>
        <taxon>Actinomycetota</taxon>
        <taxon>Actinomycetes</taxon>
        <taxon>Pseudonocardiales</taxon>
        <taxon>Pseudonocardiaceae</taxon>
        <taxon>Amycolatopsis</taxon>
    </lineage>
</organism>
<protein>
    <submittedName>
        <fullName evidence="1">Uncharacterized protein</fullName>
    </submittedName>
</protein>
<name>A0ABR9LGA5_9PSEU</name>
<keyword evidence="2" id="KW-1185">Reference proteome</keyword>
<dbReference type="Proteomes" id="UP000656548">
    <property type="component" value="Unassembled WGS sequence"/>
</dbReference>
<gene>
    <name evidence="1" type="ORF">H4W30_006585</name>
</gene>